<name>A0A233RHU0_9GAMM</name>
<keyword evidence="2" id="KW-0732">Signal</keyword>
<dbReference type="RefSeq" id="WP_094199733.1">
    <property type="nucleotide sequence ID" value="NZ_NBIM01000001.1"/>
</dbReference>
<gene>
    <name evidence="3" type="ORF">B6S08_05485</name>
</gene>
<comment type="caution">
    <text evidence="3">The sequence shown here is derived from an EMBL/GenBank/DDBJ whole genome shotgun (WGS) entry which is preliminary data.</text>
</comment>
<accession>A0A233RHU0</accession>
<evidence type="ECO:0000313" key="4">
    <source>
        <dbReference type="Proteomes" id="UP000242757"/>
    </source>
</evidence>
<protein>
    <recommendedName>
        <fullName evidence="5">Secreted protein</fullName>
    </recommendedName>
</protein>
<organism evidence="3 4">
    <name type="scientific">Oceanimonas doudoroffii</name>
    <dbReference type="NCBI Taxonomy" id="84158"/>
    <lineage>
        <taxon>Bacteria</taxon>
        <taxon>Pseudomonadati</taxon>
        <taxon>Pseudomonadota</taxon>
        <taxon>Gammaproteobacteria</taxon>
        <taxon>Aeromonadales</taxon>
        <taxon>Aeromonadaceae</taxon>
        <taxon>Oceanimonas</taxon>
    </lineage>
</organism>
<reference evidence="3 4" key="1">
    <citation type="submission" date="2017-08" db="EMBL/GenBank/DDBJ databases">
        <title>A Genome Sequence of Oceanimonas doudoroffii ATCC 27123T.</title>
        <authorList>
            <person name="Brennan M.A."/>
            <person name="Maclea K.S."/>
            <person name="Mcclelland W.D."/>
            <person name="Trachtenberg A.M."/>
        </authorList>
    </citation>
    <scope>NUCLEOTIDE SEQUENCE [LARGE SCALE GENOMIC DNA]</scope>
    <source>
        <strain evidence="3 4">ATCC 27123</strain>
    </source>
</reference>
<dbReference type="EMBL" id="NBIM01000001">
    <property type="protein sequence ID" value="OXY82956.1"/>
    <property type="molecule type" value="Genomic_DNA"/>
</dbReference>
<sequence>MQTLTLTALTLSLALLAGCEPQGPAADVEDHIDEVVQAGFNTEPSPNLPAEARPEPEVIEQQKKQHQQVVEQASQEAENRLADILEATQPAG</sequence>
<dbReference type="OrthoDB" id="5601042at2"/>
<evidence type="ECO:0008006" key="5">
    <source>
        <dbReference type="Google" id="ProtNLM"/>
    </source>
</evidence>
<evidence type="ECO:0000313" key="3">
    <source>
        <dbReference type="EMBL" id="OXY82956.1"/>
    </source>
</evidence>
<feature type="compositionally biased region" description="Basic and acidic residues" evidence="1">
    <location>
        <begin position="52"/>
        <end position="63"/>
    </location>
</feature>
<evidence type="ECO:0000256" key="2">
    <source>
        <dbReference type="SAM" id="SignalP"/>
    </source>
</evidence>
<feature type="compositionally biased region" description="Low complexity" evidence="1">
    <location>
        <begin position="67"/>
        <end position="76"/>
    </location>
</feature>
<feature type="chain" id="PRO_5013189595" description="Secreted protein" evidence="2">
    <location>
        <begin position="18"/>
        <end position="92"/>
    </location>
</feature>
<proteinExistence type="predicted"/>
<keyword evidence="4" id="KW-1185">Reference proteome</keyword>
<dbReference type="AlphaFoldDB" id="A0A233RHU0"/>
<feature type="region of interest" description="Disordered" evidence="1">
    <location>
        <begin position="40"/>
        <end position="76"/>
    </location>
</feature>
<feature type="signal peptide" evidence="2">
    <location>
        <begin position="1"/>
        <end position="17"/>
    </location>
</feature>
<evidence type="ECO:0000256" key="1">
    <source>
        <dbReference type="SAM" id="MobiDB-lite"/>
    </source>
</evidence>
<dbReference type="Proteomes" id="UP000242757">
    <property type="component" value="Unassembled WGS sequence"/>
</dbReference>